<dbReference type="EMBL" id="JANVFU010000013">
    <property type="protein sequence ID" value="KAJ3740846.1"/>
    <property type="molecule type" value="Genomic_DNA"/>
</dbReference>
<evidence type="ECO:0000313" key="2">
    <source>
        <dbReference type="Proteomes" id="UP001142393"/>
    </source>
</evidence>
<gene>
    <name evidence="1" type="ORF">DFH05DRAFT_1366946</name>
</gene>
<comment type="caution">
    <text evidence="1">The sequence shown here is derived from an EMBL/GenBank/DDBJ whole genome shotgun (WGS) entry which is preliminary data.</text>
</comment>
<evidence type="ECO:0000313" key="1">
    <source>
        <dbReference type="EMBL" id="KAJ3740846.1"/>
    </source>
</evidence>
<name>A0A9W8NU50_9AGAR</name>
<dbReference type="AlphaFoldDB" id="A0A9W8NU50"/>
<feature type="non-terminal residue" evidence="1">
    <location>
        <position position="69"/>
    </location>
</feature>
<accession>A0A9W8NU50</accession>
<sequence>ERIGERGEPWGVPFCTSFRSDTTPSTHTAAFLSSRKDLMNLTIGRGIFFLRSSARSLSWLTKSKNPLMS</sequence>
<keyword evidence="2" id="KW-1185">Reference proteome</keyword>
<protein>
    <submittedName>
        <fullName evidence="1">Uncharacterized protein</fullName>
    </submittedName>
</protein>
<organism evidence="1 2">
    <name type="scientific">Lentinula detonsa</name>
    <dbReference type="NCBI Taxonomy" id="2804962"/>
    <lineage>
        <taxon>Eukaryota</taxon>
        <taxon>Fungi</taxon>
        <taxon>Dikarya</taxon>
        <taxon>Basidiomycota</taxon>
        <taxon>Agaricomycotina</taxon>
        <taxon>Agaricomycetes</taxon>
        <taxon>Agaricomycetidae</taxon>
        <taxon>Agaricales</taxon>
        <taxon>Marasmiineae</taxon>
        <taxon>Omphalotaceae</taxon>
        <taxon>Lentinula</taxon>
    </lineage>
</organism>
<reference evidence="1 2" key="1">
    <citation type="journal article" date="2023" name="Proc. Natl. Acad. Sci. U.S.A.">
        <title>A global phylogenomic analysis of the shiitake genus Lentinula.</title>
        <authorList>
            <person name="Sierra-Patev S."/>
            <person name="Min B."/>
            <person name="Naranjo-Ortiz M."/>
            <person name="Looney B."/>
            <person name="Konkel Z."/>
            <person name="Slot J.C."/>
            <person name="Sakamoto Y."/>
            <person name="Steenwyk J.L."/>
            <person name="Rokas A."/>
            <person name="Carro J."/>
            <person name="Camarero S."/>
            <person name="Ferreira P."/>
            <person name="Molpeceres G."/>
            <person name="Ruiz-Duenas F.J."/>
            <person name="Serrano A."/>
            <person name="Henrissat B."/>
            <person name="Drula E."/>
            <person name="Hughes K.W."/>
            <person name="Mata J.L."/>
            <person name="Ishikawa N.K."/>
            <person name="Vargas-Isla R."/>
            <person name="Ushijima S."/>
            <person name="Smith C.A."/>
            <person name="Donoghue J."/>
            <person name="Ahrendt S."/>
            <person name="Andreopoulos W."/>
            <person name="He G."/>
            <person name="LaButti K."/>
            <person name="Lipzen A."/>
            <person name="Ng V."/>
            <person name="Riley R."/>
            <person name="Sandor L."/>
            <person name="Barry K."/>
            <person name="Martinez A.T."/>
            <person name="Xiao Y."/>
            <person name="Gibbons J.G."/>
            <person name="Terashima K."/>
            <person name="Grigoriev I.V."/>
            <person name="Hibbett D."/>
        </authorList>
    </citation>
    <scope>NUCLEOTIDE SEQUENCE [LARGE SCALE GENOMIC DNA]</scope>
    <source>
        <strain evidence="1 2">TFB7810</strain>
    </source>
</reference>
<feature type="non-terminal residue" evidence="1">
    <location>
        <position position="1"/>
    </location>
</feature>
<dbReference type="Proteomes" id="UP001142393">
    <property type="component" value="Unassembled WGS sequence"/>
</dbReference>
<proteinExistence type="predicted"/>